<protein>
    <submittedName>
        <fullName evidence="1">Uncharacterized protein</fullName>
    </submittedName>
</protein>
<dbReference type="AlphaFoldDB" id="A0A3L6PAA3"/>
<proteinExistence type="predicted"/>
<keyword evidence="2" id="KW-1185">Reference proteome</keyword>
<comment type="caution">
    <text evidence="1">The sequence shown here is derived from an EMBL/GenBank/DDBJ whole genome shotgun (WGS) entry which is preliminary data.</text>
</comment>
<evidence type="ECO:0000313" key="2">
    <source>
        <dbReference type="Proteomes" id="UP000275267"/>
    </source>
</evidence>
<sequence length="166" mass="19146">MGRELNLGWLSRFGWWTGQHAGCDMSFLTFHEHGRSPAYLFLLGLLHEWEVELQHLNPNGVLHIVGYFYARALTLKRDPLPAAVGGFGDRNLEQPWFPTFMGARLVKKKSWSWGPPIAEKGWVAFLEAALQKCITEGGLTGARLFYTFYSRRVIPLAKRMTRMWEY</sequence>
<gene>
    <name evidence="1" type="ORF">C2845_PM10G11950</name>
</gene>
<accession>A0A3L6PAA3</accession>
<dbReference type="OrthoDB" id="690705at2759"/>
<dbReference type="PANTHER" id="PTHR33026:SF7">
    <property type="entry name" value="OS03G0100275 PROTEIN"/>
    <property type="match status" value="1"/>
</dbReference>
<dbReference type="PANTHER" id="PTHR33026">
    <property type="entry name" value="OS06G0360600 PROTEIN"/>
    <property type="match status" value="1"/>
</dbReference>
<reference evidence="2" key="1">
    <citation type="journal article" date="2019" name="Nat. Commun.">
        <title>The genome of broomcorn millet.</title>
        <authorList>
            <person name="Zou C."/>
            <person name="Miki D."/>
            <person name="Li D."/>
            <person name="Tang Q."/>
            <person name="Xiao L."/>
            <person name="Rajput S."/>
            <person name="Deng P."/>
            <person name="Jia W."/>
            <person name="Huang R."/>
            <person name="Zhang M."/>
            <person name="Sun Y."/>
            <person name="Hu J."/>
            <person name="Fu X."/>
            <person name="Schnable P.S."/>
            <person name="Li F."/>
            <person name="Zhang H."/>
            <person name="Feng B."/>
            <person name="Zhu X."/>
            <person name="Liu R."/>
            <person name="Schnable J.C."/>
            <person name="Zhu J.-K."/>
            <person name="Zhang H."/>
        </authorList>
    </citation>
    <scope>NUCLEOTIDE SEQUENCE [LARGE SCALE GENOMIC DNA]</scope>
</reference>
<organism evidence="1 2">
    <name type="scientific">Panicum miliaceum</name>
    <name type="common">Proso millet</name>
    <name type="synonym">Broomcorn millet</name>
    <dbReference type="NCBI Taxonomy" id="4540"/>
    <lineage>
        <taxon>Eukaryota</taxon>
        <taxon>Viridiplantae</taxon>
        <taxon>Streptophyta</taxon>
        <taxon>Embryophyta</taxon>
        <taxon>Tracheophyta</taxon>
        <taxon>Spermatophyta</taxon>
        <taxon>Magnoliopsida</taxon>
        <taxon>Liliopsida</taxon>
        <taxon>Poales</taxon>
        <taxon>Poaceae</taxon>
        <taxon>PACMAD clade</taxon>
        <taxon>Panicoideae</taxon>
        <taxon>Panicodae</taxon>
        <taxon>Paniceae</taxon>
        <taxon>Panicinae</taxon>
        <taxon>Panicum</taxon>
        <taxon>Panicum sect. Panicum</taxon>
    </lineage>
</organism>
<name>A0A3L6PAA3_PANMI</name>
<dbReference type="EMBL" id="PQIB02000018">
    <property type="protein sequence ID" value="RLM54362.1"/>
    <property type="molecule type" value="Genomic_DNA"/>
</dbReference>
<dbReference type="Proteomes" id="UP000275267">
    <property type="component" value="Unassembled WGS sequence"/>
</dbReference>
<evidence type="ECO:0000313" key="1">
    <source>
        <dbReference type="EMBL" id="RLM54362.1"/>
    </source>
</evidence>